<sequence>LAQDLSRQMILRAYKALILSAYKAALHLSRTHYICRESSTLVEDPLQIDYFLCKTNPICWMLK</sequence>
<gene>
    <name evidence="1" type="ORF">S12H4_39015</name>
</gene>
<name>X1TZR6_9ZZZZ</name>
<organism evidence="1">
    <name type="scientific">marine sediment metagenome</name>
    <dbReference type="NCBI Taxonomy" id="412755"/>
    <lineage>
        <taxon>unclassified sequences</taxon>
        <taxon>metagenomes</taxon>
        <taxon>ecological metagenomes</taxon>
    </lineage>
</organism>
<proteinExistence type="predicted"/>
<dbReference type="EMBL" id="BARW01023542">
    <property type="protein sequence ID" value="GAI96861.1"/>
    <property type="molecule type" value="Genomic_DNA"/>
</dbReference>
<feature type="non-terminal residue" evidence="1">
    <location>
        <position position="1"/>
    </location>
</feature>
<protein>
    <submittedName>
        <fullName evidence="1">Uncharacterized protein</fullName>
    </submittedName>
</protein>
<dbReference type="AlphaFoldDB" id="X1TZR6"/>
<reference evidence="1" key="1">
    <citation type="journal article" date="2014" name="Front. Microbiol.">
        <title>High frequency of phylogenetically diverse reductive dehalogenase-homologous genes in deep subseafloor sedimentary metagenomes.</title>
        <authorList>
            <person name="Kawai M."/>
            <person name="Futagami T."/>
            <person name="Toyoda A."/>
            <person name="Takaki Y."/>
            <person name="Nishi S."/>
            <person name="Hori S."/>
            <person name="Arai W."/>
            <person name="Tsubouchi T."/>
            <person name="Morono Y."/>
            <person name="Uchiyama I."/>
            <person name="Ito T."/>
            <person name="Fujiyama A."/>
            <person name="Inagaki F."/>
            <person name="Takami H."/>
        </authorList>
    </citation>
    <scope>NUCLEOTIDE SEQUENCE</scope>
    <source>
        <strain evidence="1">Expedition CK06-06</strain>
    </source>
</reference>
<comment type="caution">
    <text evidence="1">The sequence shown here is derived from an EMBL/GenBank/DDBJ whole genome shotgun (WGS) entry which is preliminary data.</text>
</comment>
<accession>X1TZR6</accession>
<evidence type="ECO:0000313" key="1">
    <source>
        <dbReference type="EMBL" id="GAI96861.1"/>
    </source>
</evidence>